<accession>A0AAD7K742</accession>
<keyword evidence="2" id="KW-1185">Reference proteome</keyword>
<organism evidence="1 2">
    <name type="scientific">Mycena metata</name>
    <dbReference type="NCBI Taxonomy" id="1033252"/>
    <lineage>
        <taxon>Eukaryota</taxon>
        <taxon>Fungi</taxon>
        <taxon>Dikarya</taxon>
        <taxon>Basidiomycota</taxon>
        <taxon>Agaricomycotina</taxon>
        <taxon>Agaricomycetes</taxon>
        <taxon>Agaricomycetidae</taxon>
        <taxon>Agaricales</taxon>
        <taxon>Marasmiineae</taxon>
        <taxon>Mycenaceae</taxon>
        <taxon>Mycena</taxon>
    </lineage>
</organism>
<comment type="caution">
    <text evidence="1">The sequence shown here is derived from an EMBL/GenBank/DDBJ whole genome shotgun (WGS) entry which is preliminary data.</text>
</comment>
<dbReference type="Proteomes" id="UP001215598">
    <property type="component" value="Unassembled WGS sequence"/>
</dbReference>
<gene>
    <name evidence="1" type="ORF">B0H16DRAFT_880062</name>
</gene>
<reference evidence="1" key="1">
    <citation type="submission" date="2023-03" db="EMBL/GenBank/DDBJ databases">
        <title>Massive genome expansion in bonnet fungi (Mycena s.s.) driven by repeated elements and novel gene families across ecological guilds.</title>
        <authorList>
            <consortium name="Lawrence Berkeley National Laboratory"/>
            <person name="Harder C.B."/>
            <person name="Miyauchi S."/>
            <person name="Viragh M."/>
            <person name="Kuo A."/>
            <person name="Thoen E."/>
            <person name="Andreopoulos B."/>
            <person name="Lu D."/>
            <person name="Skrede I."/>
            <person name="Drula E."/>
            <person name="Henrissat B."/>
            <person name="Morin E."/>
            <person name="Kohler A."/>
            <person name="Barry K."/>
            <person name="LaButti K."/>
            <person name="Morin E."/>
            <person name="Salamov A."/>
            <person name="Lipzen A."/>
            <person name="Mereny Z."/>
            <person name="Hegedus B."/>
            <person name="Baldrian P."/>
            <person name="Stursova M."/>
            <person name="Weitz H."/>
            <person name="Taylor A."/>
            <person name="Grigoriev I.V."/>
            <person name="Nagy L.G."/>
            <person name="Martin F."/>
            <person name="Kauserud H."/>
        </authorList>
    </citation>
    <scope>NUCLEOTIDE SEQUENCE</scope>
    <source>
        <strain evidence="1">CBHHK182m</strain>
    </source>
</reference>
<proteinExistence type="predicted"/>
<sequence length="129" mass="14185">MFVEGSVVAAAGMALMEVEALPEETTRHFECDATTGQMLWFPGPPMDVARPPPPRHRLQYLHFLAKKYGPELELNTSEAKISSANGINLTTNDDAKETVANATVQQAAGEEYISASERLREICVRLNHS</sequence>
<evidence type="ECO:0000313" key="2">
    <source>
        <dbReference type="Proteomes" id="UP001215598"/>
    </source>
</evidence>
<name>A0AAD7K742_9AGAR</name>
<dbReference type="AlphaFoldDB" id="A0AAD7K742"/>
<protein>
    <submittedName>
        <fullName evidence="1">Uncharacterized protein</fullName>
    </submittedName>
</protein>
<evidence type="ECO:0000313" key="1">
    <source>
        <dbReference type="EMBL" id="KAJ7778189.1"/>
    </source>
</evidence>
<dbReference type="EMBL" id="JARKIB010000007">
    <property type="protein sequence ID" value="KAJ7778189.1"/>
    <property type="molecule type" value="Genomic_DNA"/>
</dbReference>